<dbReference type="GO" id="GO:0047355">
    <property type="term" value="F:CDP-glycerol glycerophosphotransferase activity"/>
    <property type="evidence" value="ECO:0007669"/>
    <property type="project" value="InterPro"/>
</dbReference>
<organism evidence="1">
    <name type="scientific">marine sediment metagenome</name>
    <dbReference type="NCBI Taxonomy" id="412755"/>
    <lineage>
        <taxon>unclassified sequences</taxon>
        <taxon>metagenomes</taxon>
        <taxon>ecological metagenomes</taxon>
    </lineage>
</organism>
<dbReference type="Pfam" id="PF04464">
    <property type="entry name" value="Glyphos_transf"/>
    <property type="match status" value="1"/>
</dbReference>
<proteinExistence type="predicted"/>
<comment type="caution">
    <text evidence="1">The sequence shown here is derived from an EMBL/GenBank/DDBJ whole genome shotgun (WGS) entry which is preliminary data.</text>
</comment>
<name>A0A0F9M3M1_9ZZZZ</name>
<evidence type="ECO:0000313" key="1">
    <source>
        <dbReference type="EMBL" id="KKM63802.1"/>
    </source>
</evidence>
<dbReference type="AlphaFoldDB" id="A0A0F9M3M1"/>
<dbReference type="GO" id="GO:0016020">
    <property type="term" value="C:membrane"/>
    <property type="evidence" value="ECO:0007669"/>
    <property type="project" value="InterPro"/>
</dbReference>
<reference evidence="1" key="1">
    <citation type="journal article" date="2015" name="Nature">
        <title>Complex archaea that bridge the gap between prokaryotes and eukaryotes.</title>
        <authorList>
            <person name="Spang A."/>
            <person name="Saw J.H."/>
            <person name="Jorgensen S.L."/>
            <person name="Zaremba-Niedzwiedzka K."/>
            <person name="Martijn J."/>
            <person name="Lind A.E."/>
            <person name="van Eijk R."/>
            <person name="Schleper C."/>
            <person name="Guy L."/>
            <person name="Ettema T.J."/>
        </authorList>
    </citation>
    <scope>NUCLEOTIDE SEQUENCE</scope>
</reference>
<dbReference type="InterPro" id="IPR043148">
    <property type="entry name" value="TagF_C"/>
</dbReference>
<dbReference type="InterPro" id="IPR007554">
    <property type="entry name" value="Glycerophosphate_synth"/>
</dbReference>
<accession>A0A0F9M3M1</accession>
<sequence length="417" mass="46944">MAKVVFIATAGEEVELIKPIYEMLEGKVEVLNIHTGTMCCDKGGKQAEQTLVEYGMKHKSMDSYGTNNMVDILKAEQPNMVIVGSDQEYIRRAFLYAAQGLGIQTVLLDLGFSDNITNTTGIAIKRTIFRLTNYMGNIIRKYQYLLRTVLKLKWGLPKILRMIFNDIRIAFTVDDARGTFSSQPIVVSGIWEKKILLERGVNPENIIITGHPRWGVTQNDNQKTRILKEELGINDNGTVILLLTCAQVEHGRWTVGMRNRFFNGVLDVVTPILGDTVKMVVKPHPTEKPDEYDALLDNNSNVILKRDLLLTDIIEASDLVLVGGYSFTVLEVAALQKPAIILNIYDEIIGIPYVDMGLAVEVFNLNELAIMINRYLYDKDSIKSLLQKTQAFFDENKYFADGKAATRIADIIMDRAK</sequence>
<protein>
    <recommendedName>
        <fullName evidence="2">UDP-N-acetylglucosamine 2-epimerase domain-containing protein</fullName>
    </recommendedName>
</protein>
<gene>
    <name evidence="1" type="ORF">LCGC14_1507810</name>
</gene>
<evidence type="ECO:0008006" key="2">
    <source>
        <dbReference type="Google" id="ProtNLM"/>
    </source>
</evidence>
<dbReference type="SUPFAM" id="SSF53756">
    <property type="entry name" value="UDP-Glycosyltransferase/glycogen phosphorylase"/>
    <property type="match status" value="1"/>
</dbReference>
<dbReference type="Gene3D" id="3.40.50.12580">
    <property type="match status" value="1"/>
</dbReference>
<dbReference type="EMBL" id="LAZR01011030">
    <property type="protein sequence ID" value="KKM63802.1"/>
    <property type="molecule type" value="Genomic_DNA"/>
</dbReference>